<dbReference type="InterPro" id="IPR025345">
    <property type="entry name" value="DUF4249"/>
</dbReference>
<name>A0A2K9PV80_9FLAO</name>
<evidence type="ECO:0000313" key="2">
    <source>
        <dbReference type="Proteomes" id="UP000235826"/>
    </source>
</evidence>
<proteinExistence type="predicted"/>
<dbReference type="EMBL" id="CP025791">
    <property type="protein sequence ID" value="AUP80961.1"/>
    <property type="molecule type" value="Genomic_DNA"/>
</dbReference>
<dbReference type="OrthoDB" id="1160863at2"/>
<organism evidence="1 2">
    <name type="scientific">Flavivirga eckloniae</name>
    <dbReference type="NCBI Taxonomy" id="1803846"/>
    <lineage>
        <taxon>Bacteria</taxon>
        <taxon>Pseudomonadati</taxon>
        <taxon>Bacteroidota</taxon>
        <taxon>Flavobacteriia</taxon>
        <taxon>Flavobacteriales</taxon>
        <taxon>Flavobacteriaceae</taxon>
        <taxon>Flavivirga</taxon>
    </lineage>
</organism>
<protein>
    <recommendedName>
        <fullName evidence="3">DUF4249 domain-containing protein</fullName>
    </recommendedName>
</protein>
<accession>A0A2K9PV80</accession>
<dbReference type="AlphaFoldDB" id="A0A2K9PV80"/>
<evidence type="ECO:0000313" key="1">
    <source>
        <dbReference type="EMBL" id="AUP80961.1"/>
    </source>
</evidence>
<reference evidence="1 2" key="1">
    <citation type="submission" date="2018-01" db="EMBL/GenBank/DDBJ databases">
        <title>Complete genome sequence of Flavivirga eckloniae ECD14 isolated from seaweed Ecklonia cava.</title>
        <authorList>
            <person name="Lee J.H."/>
            <person name="Baik K.S."/>
            <person name="Seong C.N."/>
        </authorList>
    </citation>
    <scope>NUCLEOTIDE SEQUENCE [LARGE SCALE GENOMIC DNA]</scope>
    <source>
        <strain evidence="1 2">ECD14</strain>
    </source>
</reference>
<keyword evidence="2" id="KW-1185">Reference proteome</keyword>
<dbReference type="KEGG" id="fek:C1H87_20500"/>
<evidence type="ECO:0008006" key="3">
    <source>
        <dbReference type="Google" id="ProtNLM"/>
    </source>
</evidence>
<dbReference type="PROSITE" id="PS51257">
    <property type="entry name" value="PROKAR_LIPOPROTEIN"/>
    <property type="match status" value="1"/>
</dbReference>
<gene>
    <name evidence="1" type="ORF">C1H87_20500</name>
</gene>
<dbReference type="Proteomes" id="UP000235826">
    <property type="component" value="Chromosome"/>
</dbReference>
<dbReference type="Pfam" id="PF14054">
    <property type="entry name" value="DUF4249"/>
    <property type="match status" value="1"/>
</dbReference>
<sequence length="287" mass="32286">MKPINQISIYILVSLMLASCTTEIPNDINFEPQVFISGAITDEKEYVTIKIQRTVPVNNLGNDPINNAQISLYTKNVSGDRELVTSSFNSAEGIYKSSEMITSIVGNTYWIEIQLADGTFFKSDEEVLKEKIIISDVELTYDYNRVTFADPVDDANFYLISLKVIDHQDPDPEKFSKTLGLTNDVLFNGSDKATFDDSYHLYGTPRNLDVHVSISNLNFNTYQYYLNQLDQYEAQIGIGVEEGTNDIGLLFLPPPPNLIGNIMNMTTNTRALGFFGVQNTTKFVKTY</sequence>
<dbReference type="RefSeq" id="WP_102757604.1">
    <property type="nucleotide sequence ID" value="NZ_CP025791.1"/>
</dbReference>